<dbReference type="EMBL" id="BPQB01000006">
    <property type="protein sequence ID" value="GJE87295.1"/>
    <property type="molecule type" value="Genomic_DNA"/>
</dbReference>
<evidence type="ECO:0000256" key="4">
    <source>
        <dbReference type="ARBA" id="ARBA00006347"/>
    </source>
</evidence>
<dbReference type="GO" id="GO:0003756">
    <property type="term" value="F:protein disulfide isomerase activity"/>
    <property type="evidence" value="ECO:0007669"/>
    <property type="project" value="UniProtKB-EC"/>
</dbReference>
<dbReference type="Gene3D" id="3.40.30.10">
    <property type="entry name" value="Glutaredoxin"/>
    <property type="match status" value="4"/>
</dbReference>
<organism evidence="17 18">
    <name type="scientific">Phanerochaete sordida</name>
    <dbReference type="NCBI Taxonomy" id="48140"/>
    <lineage>
        <taxon>Eukaryota</taxon>
        <taxon>Fungi</taxon>
        <taxon>Dikarya</taxon>
        <taxon>Basidiomycota</taxon>
        <taxon>Agaricomycotina</taxon>
        <taxon>Agaricomycetes</taxon>
        <taxon>Polyporales</taxon>
        <taxon>Phanerochaetaceae</taxon>
        <taxon>Phanerochaete</taxon>
    </lineage>
</organism>
<evidence type="ECO:0000313" key="17">
    <source>
        <dbReference type="EMBL" id="GJE87295.1"/>
    </source>
</evidence>
<dbReference type="PROSITE" id="PS00194">
    <property type="entry name" value="THIOREDOXIN_1"/>
    <property type="match status" value="2"/>
</dbReference>
<evidence type="ECO:0000256" key="5">
    <source>
        <dbReference type="ARBA" id="ARBA00012723"/>
    </source>
</evidence>
<dbReference type="PROSITE" id="PS51352">
    <property type="entry name" value="THIOREDOXIN_2"/>
    <property type="match status" value="2"/>
</dbReference>
<evidence type="ECO:0000256" key="10">
    <source>
        <dbReference type="ARBA" id="ARBA00023235"/>
    </source>
</evidence>
<feature type="domain" description="Thioredoxin" evidence="16">
    <location>
        <begin position="3"/>
        <end position="149"/>
    </location>
</feature>
<feature type="domain" description="Thioredoxin" evidence="16">
    <location>
        <begin position="344"/>
        <end position="467"/>
    </location>
</feature>
<evidence type="ECO:0000256" key="3">
    <source>
        <dbReference type="ARBA" id="ARBA00004319"/>
    </source>
</evidence>
<dbReference type="Pfam" id="PF13848">
    <property type="entry name" value="Thioredoxin_6"/>
    <property type="match status" value="1"/>
</dbReference>
<keyword evidence="10 14" id="KW-0413">Isomerase</keyword>
<accession>A0A9P3L9M5</accession>
<comment type="subcellular location">
    <subcellularLocation>
        <location evidence="3">Endoplasmic reticulum lumen</location>
    </subcellularLocation>
</comment>
<feature type="disulfide bond" description="Redox-active" evidence="12">
    <location>
        <begin position="386"/>
        <end position="389"/>
    </location>
</feature>
<comment type="similarity">
    <text evidence="4 13">Belongs to the protein disulfide isomerase family.</text>
</comment>
<comment type="catalytic activity">
    <reaction evidence="1 14">
        <text>Catalyzes the rearrangement of -S-S- bonds in proteins.</text>
        <dbReference type="EC" id="5.3.4.1"/>
    </reaction>
</comment>
<name>A0A9P3L9M5_9APHY</name>
<evidence type="ECO:0000256" key="12">
    <source>
        <dbReference type="PIRSR" id="PIRSR605792-51"/>
    </source>
</evidence>
<keyword evidence="18" id="KW-1185">Reference proteome</keyword>
<dbReference type="FunFam" id="3.40.30.10:FF:000017">
    <property type="entry name" value="Protein disulfide-isomerase A4"/>
    <property type="match status" value="1"/>
</dbReference>
<dbReference type="AlphaFoldDB" id="A0A9P3L9M5"/>
<feature type="disulfide bond" description="Redox-active" evidence="12">
    <location>
        <begin position="48"/>
        <end position="51"/>
    </location>
</feature>
<feature type="signal peptide" evidence="14">
    <location>
        <begin position="1"/>
        <end position="18"/>
    </location>
</feature>
<dbReference type="OrthoDB" id="427280at2759"/>
<dbReference type="InterPro" id="IPR013766">
    <property type="entry name" value="Thioredoxin_domain"/>
</dbReference>
<keyword evidence="8" id="KW-0256">Endoplasmic reticulum</keyword>
<evidence type="ECO:0000256" key="7">
    <source>
        <dbReference type="ARBA" id="ARBA00022737"/>
    </source>
</evidence>
<evidence type="ECO:0000256" key="14">
    <source>
        <dbReference type="RuleBase" id="RU361130"/>
    </source>
</evidence>
<evidence type="ECO:0000256" key="1">
    <source>
        <dbReference type="ARBA" id="ARBA00001182"/>
    </source>
</evidence>
<dbReference type="CDD" id="cd02995">
    <property type="entry name" value="PDI_a_PDI_a'_C"/>
    <property type="match status" value="1"/>
</dbReference>
<dbReference type="FunFam" id="3.40.30.10:FF:000027">
    <property type="entry name" value="protein disulfide-isomerase A2"/>
    <property type="match status" value="1"/>
</dbReference>
<evidence type="ECO:0000256" key="8">
    <source>
        <dbReference type="ARBA" id="ARBA00022824"/>
    </source>
</evidence>
<evidence type="ECO:0000256" key="2">
    <source>
        <dbReference type="ARBA" id="ARBA00002692"/>
    </source>
</evidence>
<evidence type="ECO:0000256" key="11">
    <source>
        <dbReference type="ARBA" id="ARBA00023284"/>
    </source>
</evidence>
<dbReference type="CDD" id="cd02961">
    <property type="entry name" value="PDI_a_family"/>
    <property type="match status" value="1"/>
</dbReference>
<evidence type="ECO:0000256" key="6">
    <source>
        <dbReference type="ARBA" id="ARBA00022729"/>
    </source>
</evidence>
<dbReference type="InterPro" id="IPR017937">
    <property type="entry name" value="Thioredoxin_CS"/>
</dbReference>
<dbReference type="PANTHER" id="PTHR18929:SF132">
    <property type="entry name" value="PROTEIN DISULFIDE-ISOMERASE A3"/>
    <property type="match status" value="1"/>
</dbReference>
<proteinExistence type="inferred from homology"/>
<gene>
    <name evidence="17" type="ORF">PsYK624_033780</name>
</gene>
<dbReference type="SUPFAM" id="SSF52833">
    <property type="entry name" value="Thioredoxin-like"/>
    <property type="match status" value="4"/>
</dbReference>
<dbReference type="GO" id="GO:0034976">
    <property type="term" value="P:response to endoplasmic reticulum stress"/>
    <property type="evidence" value="ECO:0007669"/>
    <property type="project" value="TreeGrafter"/>
</dbReference>
<evidence type="ECO:0000256" key="9">
    <source>
        <dbReference type="ARBA" id="ARBA00023157"/>
    </source>
</evidence>
<reference evidence="17 18" key="1">
    <citation type="submission" date="2021-08" db="EMBL/GenBank/DDBJ databases">
        <title>Draft Genome Sequence of Phanerochaete sordida strain YK-624.</title>
        <authorList>
            <person name="Mori T."/>
            <person name="Dohra H."/>
            <person name="Suzuki T."/>
            <person name="Kawagishi H."/>
            <person name="Hirai H."/>
        </authorList>
    </citation>
    <scope>NUCLEOTIDE SEQUENCE [LARGE SCALE GENOMIC DNA]</scope>
    <source>
        <strain evidence="17 18">YK-624</strain>
    </source>
</reference>
<feature type="region of interest" description="Disordered" evidence="15">
    <location>
        <begin position="466"/>
        <end position="497"/>
    </location>
</feature>
<dbReference type="PRINTS" id="PR00421">
    <property type="entry name" value="THIOREDOXIN"/>
</dbReference>
<dbReference type="InterPro" id="IPR005788">
    <property type="entry name" value="PDI_thioredoxin-like_dom"/>
</dbReference>
<dbReference type="GO" id="GO:0005788">
    <property type="term" value="C:endoplasmic reticulum lumen"/>
    <property type="evidence" value="ECO:0007669"/>
    <property type="project" value="UniProtKB-SubCell"/>
</dbReference>
<dbReference type="InterPro" id="IPR005792">
    <property type="entry name" value="Prot_disulphide_isomerase"/>
</dbReference>
<sequence length="497" mass="55231">MRFSKALTALAFAAVALASDVLDLTPDSFDELVNPEPLMLVEFFAPWCGHCKALAPHYEEAATVLKEKGIKLAKVNCVDEADLCQKNGVQGYPTLRVYRNGEHVQYAGPRTSEGIVSYMTKQSLPAVGSIDKTTFDEFKVADKIVALAFVDSASDALAAEFNATANKHRDDYLFGITTDKEVFEAAGVKPPAVILYRKFDEAVTEYPYPISSLTSADLEGWIKDLAVPVLDQVNAENYQVYAQSGKPLAYLFLDPSDAKKDEYLELVKPVAAKYKGKVNFVWIDGIQFGDHAKSLNLPEAKWPSFVLQDLTKQLKYPYDQSKALDAEDIDALVEGYLEGKLEPSLKSQAVPEEQAESVFELVGKQFDEVVFDDSKDVFVEFYAPWCGHCKRLKATWDSLGDRYADVKDRLVIAKMDATENDLPPSVPFRIAGFPTLKFKKAGSKEFIDYDGDRTLESLVTFIEENASNSLEKRNETAPPPPESESEAQEPLGHHDEL</sequence>
<dbReference type="Pfam" id="PF00085">
    <property type="entry name" value="Thioredoxin"/>
    <property type="match status" value="2"/>
</dbReference>
<dbReference type="GO" id="GO:0006457">
    <property type="term" value="P:protein folding"/>
    <property type="evidence" value="ECO:0007669"/>
    <property type="project" value="TreeGrafter"/>
</dbReference>
<keyword evidence="6 14" id="KW-0732">Signal</keyword>
<dbReference type="CDD" id="cd02982">
    <property type="entry name" value="PDI_b'_family"/>
    <property type="match status" value="1"/>
</dbReference>
<evidence type="ECO:0000313" key="18">
    <source>
        <dbReference type="Proteomes" id="UP000703269"/>
    </source>
</evidence>
<protein>
    <recommendedName>
        <fullName evidence="5 14">Protein disulfide-isomerase</fullName>
        <ecNumber evidence="5 14">5.3.4.1</ecNumber>
    </recommendedName>
</protein>
<dbReference type="PANTHER" id="PTHR18929">
    <property type="entry name" value="PROTEIN DISULFIDE ISOMERASE"/>
    <property type="match status" value="1"/>
</dbReference>
<dbReference type="Proteomes" id="UP000703269">
    <property type="component" value="Unassembled WGS sequence"/>
</dbReference>
<keyword evidence="7" id="KW-0677">Repeat</keyword>
<dbReference type="NCBIfam" id="TIGR01130">
    <property type="entry name" value="ER_PDI_fam"/>
    <property type="match status" value="1"/>
</dbReference>
<evidence type="ECO:0000256" key="13">
    <source>
        <dbReference type="RuleBase" id="RU004208"/>
    </source>
</evidence>
<evidence type="ECO:0000259" key="16">
    <source>
        <dbReference type="PROSITE" id="PS51352"/>
    </source>
</evidence>
<feature type="chain" id="PRO_5040537744" description="Protein disulfide-isomerase" evidence="14">
    <location>
        <begin position="19"/>
        <end position="497"/>
    </location>
</feature>
<dbReference type="NCBIfam" id="TIGR01126">
    <property type="entry name" value="pdi_dom"/>
    <property type="match status" value="2"/>
</dbReference>
<keyword evidence="9 12" id="KW-1015">Disulfide bond</keyword>
<dbReference type="EC" id="5.3.4.1" evidence="5 14"/>
<comment type="caution">
    <text evidence="17">The sequence shown here is derived from an EMBL/GenBank/DDBJ whole genome shotgun (WGS) entry which is preliminary data.</text>
</comment>
<dbReference type="InterPro" id="IPR036249">
    <property type="entry name" value="Thioredoxin-like_sf"/>
</dbReference>
<comment type="function">
    <text evidence="2">Participates in the folding of proteins containing disulfide bonds, may be involved in glycosylation, prolyl hydroxylation and triglyceride transfer.</text>
</comment>
<keyword evidence="11 12" id="KW-0676">Redox-active center</keyword>
<dbReference type="CDD" id="cd02981">
    <property type="entry name" value="PDI_b_family"/>
    <property type="match status" value="1"/>
</dbReference>
<evidence type="ECO:0000256" key="15">
    <source>
        <dbReference type="SAM" id="MobiDB-lite"/>
    </source>
</evidence>